<dbReference type="AlphaFoldDB" id="A0AAU7MW31"/>
<proteinExistence type="predicted"/>
<gene>
    <name evidence="1" type="ORF">ABNE31_14285</name>
</gene>
<accession>A0AAU7MW31</accession>
<evidence type="ECO:0000313" key="1">
    <source>
        <dbReference type="EMBL" id="XBQ22763.1"/>
    </source>
</evidence>
<dbReference type="KEGG" id="fld:ABNE31_14285"/>
<protein>
    <submittedName>
        <fullName evidence="1">Uncharacterized protein</fullName>
    </submittedName>
</protein>
<sequence length="91" mass="10349">MNKEIKTNLSYDNLGYSIDNPNSGCYMPQNNKDIEASFSNCGLWLLSPIVSVRKVGYEDDGLTLESLKRSQEAQCNHLDNLQELEIKHENI</sequence>
<name>A0AAU7MW31_9FLAO</name>
<reference evidence="1" key="1">
    <citation type="submission" date="2024-05" db="EMBL/GenBank/DDBJ databases">
        <title>Draft Genome Sequences of Flagellimonas sp. MMG031 and Marinobacter sp. MMG032 Isolated from the dinoflagellate Symbiodinium pilosum.</title>
        <authorList>
            <person name="Shikuma N.J."/>
            <person name="Farrell M.V."/>
        </authorList>
    </citation>
    <scope>NUCLEOTIDE SEQUENCE</scope>
    <source>
        <strain evidence="1">MMG031</strain>
    </source>
</reference>
<organism evidence="1">
    <name type="scientific">Flagellimonas sp. MMG031</name>
    <dbReference type="NCBI Taxonomy" id="3158549"/>
    <lineage>
        <taxon>Bacteria</taxon>
        <taxon>Pseudomonadati</taxon>
        <taxon>Bacteroidota</taxon>
        <taxon>Flavobacteriia</taxon>
        <taxon>Flavobacteriales</taxon>
        <taxon>Flavobacteriaceae</taxon>
        <taxon>Flagellimonas</taxon>
    </lineage>
</organism>
<dbReference type="EMBL" id="CP157804">
    <property type="protein sequence ID" value="XBQ22763.1"/>
    <property type="molecule type" value="Genomic_DNA"/>
</dbReference>
<dbReference type="RefSeq" id="WP_349351592.1">
    <property type="nucleotide sequence ID" value="NZ_CP157804.1"/>
</dbReference>